<evidence type="ECO:0000313" key="4">
    <source>
        <dbReference type="Proteomes" id="UP001499843"/>
    </source>
</evidence>
<name>A0ABP5PF17_9ACTN</name>
<sequence length="145" mass="16224">MSVQAFSTSMPDVARWQGTTLQRSNETPCQARRTLQLWLADVDPDLRFNAVLVACELVTNVIRHVPAGDQRNWVEVRLGTADDFIRLKVIDPGTTYREPRLEPLDPGSMRQSGRGLSLVASLAIRCGTHLTDCGHRVVWADLPWS</sequence>
<dbReference type="Proteomes" id="UP001499843">
    <property type="component" value="Unassembled WGS sequence"/>
</dbReference>
<keyword evidence="4" id="KW-1185">Reference proteome</keyword>
<keyword evidence="1" id="KW-0723">Serine/threonine-protein kinase</keyword>
<accession>A0ABP5PF17</accession>
<dbReference type="PANTHER" id="PTHR35526">
    <property type="entry name" value="ANTI-SIGMA-F FACTOR RSBW-RELATED"/>
    <property type="match status" value="1"/>
</dbReference>
<reference evidence="4" key="1">
    <citation type="journal article" date="2019" name="Int. J. Syst. Evol. Microbiol.">
        <title>The Global Catalogue of Microorganisms (GCM) 10K type strain sequencing project: providing services to taxonomists for standard genome sequencing and annotation.</title>
        <authorList>
            <consortium name="The Broad Institute Genomics Platform"/>
            <consortium name="The Broad Institute Genome Sequencing Center for Infectious Disease"/>
            <person name="Wu L."/>
            <person name="Ma J."/>
        </authorList>
    </citation>
    <scope>NUCLEOTIDE SEQUENCE [LARGE SCALE GENOMIC DNA]</scope>
    <source>
        <strain evidence="4">JCM 16114</strain>
    </source>
</reference>
<feature type="domain" description="Histidine kinase/HSP90-like ATPase" evidence="2">
    <location>
        <begin position="30"/>
        <end position="132"/>
    </location>
</feature>
<keyword evidence="1" id="KW-0808">Transferase</keyword>
<dbReference type="Gene3D" id="3.30.565.10">
    <property type="entry name" value="Histidine kinase-like ATPase, C-terminal domain"/>
    <property type="match status" value="1"/>
</dbReference>
<dbReference type="InterPro" id="IPR050267">
    <property type="entry name" value="Anti-sigma-factor_SerPK"/>
</dbReference>
<protein>
    <recommendedName>
        <fullName evidence="2">Histidine kinase/HSP90-like ATPase domain-containing protein</fullName>
    </recommendedName>
</protein>
<organism evidence="3 4">
    <name type="scientific">Nonomuraea monospora</name>
    <dbReference type="NCBI Taxonomy" id="568818"/>
    <lineage>
        <taxon>Bacteria</taxon>
        <taxon>Bacillati</taxon>
        <taxon>Actinomycetota</taxon>
        <taxon>Actinomycetes</taxon>
        <taxon>Streptosporangiales</taxon>
        <taxon>Streptosporangiaceae</taxon>
        <taxon>Nonomuraea</taxon>
    </lineage>
</organism>
<evidence type="ECO:0000256" key="1">
    <source>
        <dbReference type="ARBA" id="ARBA00022527"/>
    </source>
</evidence>
<dbReference type="EMBL" id="BAAAQX010000015">
    <property type="protein sequence ID" value="GAA2210247.1"/>
    <property type="molecule type" value="Genomic_DNA"/>
</dbReference>
<proteinExistence type="predicted"/>
<dbReference type="Pfam" id="PF13581">
    <property type="entry name" value="HATPase_c_2"/>
    <property type="match status" value="1"/>
</dbReference>
<dbReference type="InterPro" id="IPR003594">
    <property type="entry name" value="HATPase_dom"/>
</dbReference>
<dbReference type="SUPFAM" id="SSF55874">
    <property type="entry name" value="ATPase domain of HSP90 chaperone/DNA topoisomerase II/histidine kinase"/>
    <property type="match status" value="1"/>
</dbReference>
<dbReference type="InterPro" id="IPR036890">
    <property type="entry name" value="HATPase_C_sf"/>
</dbReference>
<keyword evidence="1" id="KW-0418">Kinase</keyword>
<evidence type="ECO:0000313" key="3">
    <source>
        <dbReference type="EMBL" id="GAA2210247.1"/>
    </source>
</evidence>
<dbReference type="PANTHER" id="PTHR35526:SF3">
    <property type="entry name" value="ANTI-SIGMA-F FACTOR RSBW"/>
    <property type="match status" value="1"/>
</dbReference>
<gene>
    <name evidence="3" type="ORF">GCM10009850_057060</name>
</gene>
<dbReference type="CDD" id="cd16936">
    <property type="entry name" value="HATPase_RsbW-like"/>
    <property type="match status" value="1"/>
</dbReference>
<evidence type="ECO:0000259" key="2">
    <source>
        <dbReference type="Pfam" id="PF13581"/>
    </source>
</evidence>
<comment type="caution">
    <text evidence="3">The sequence shown here is derived from an EMBL/GenBank/DDBJ whole genome shotgun (WGS) entry which is preliminary data.</text>
</comment>